<dbReference type="EMBL" id="MFAQ01000043">
    <property type="protein sequence ID" value="OGD81484.1"/>
    <property type="molecule type" value="Genomic_DNA"/>
</dbReference>
<proteinExistence type="inferred from homology"/>
<reference evidence="5 6" key="1">
    <citation type="journal article" date="2016" name="Nat. Commun.">
        <title>Thousands of microbial genomes shed light on interconnected biogeochemical processes in an aquifer system.</title>
        <authorList>
            <person name="Anantharaman K."/>
            <person name="Brown C.T."/>
            <person name="Hug L.A."/>
            <person name="Sharon I."/>
            <person name="Castelle C.J."/>
            <person name="Probst A.J."/>
            <person name="Thomas B.C."/>
            <person name="Singh A."/>
            <person name="Wilkins M.J."/>
            <person name="Karaoz U."/>
            <person name="Brodie E.L."/>
            <person name="Williams K.H."/>
            <person name="Hubbard S.S."/>
            <person name="Banfield J.F."/>
        </authorList>
    </citation>
    <scope>NUCLEOTIDE SEQUENCE [LARGE SCALE GENOMIC DNA]</scope>
</reference>
<accession>A0A1F5FPL9</accession>
<comment type="caution">
    <text evidence="2">Lacks conserved residue(s) required for the propagation of feature annotation.</text>
</comment>
<dbReference type="GO" id="GO:0009295">
    <property type="term" value="C:nucleoid"/>
    <property type="evidence" value="ECO:0007669"/>
    <property type="project" value="TreeGrafter"/>
</dbReference>
<dbReference type="PANTHER" id="PTHR10302">
    <property type="entry name" value="SINGLE-STRANDED DNA-BINDING PROTEIN"/>
    <property type="match status" value="1"/>
</dbReference>
<dbReference type="Proteomes" id="UP000179237">
    <property type="component" value="Unassembled WGS sequence"/>
</dbReference>
<name>A0A1F5FPL9_9BACT</name>
<comment type="function">
    <text evidence="2">Plays an important role in DNA replication, recombination and repair. Binds to ssDNA and to an array of partner proteins to recruit them to their sites of action during DNA metabolism.</text>
</comment>
<dbReference type="Pfam" id="PF00436">
    <property type="entry name" value="SSB"/>
    <property type="match status" value="1"/>
</dbReference>
<feature type="short sequence motif" description="Important for interaction with partner proteins" evidence="2">
    <location>
        <begin position="161"/>
        <end position="166"/>
    </location>
</feature>
<evidence type="ECO:0000256" key="3">
    <source>
        <dbReference type="PIRNR" id="PIRNR002070"/>
    </source>
</evidence>
<dbReference type="InterPro" id="IPR012340">
    <property type="entry name" value="NA-bd_OB-fold"/>
</dbReference>
<dbReference type="SUPFAM" id="SSF50249">
    <property type="entry name" value="Nucleic acid-binding proteins"/>
    <property type="match status" value="1"/>
</dbReference>
<dbReference type="GO" id="GO:0006281">
    <property type="term" value="P:DNA repair"/>
    <property type="evidence" value="ECO:0007669"/>
    <property type="project" value="UniProtKB-UniRule"/>
</dbReference>
<dbReference type="PROSITE" id="PS50935">
    <property type="entry name" value="SSB"/>
    <property type="match status" value="1"/>
</dbReference>
<keyword evidence="1 2" id="KW-0238">DNA-binding</keyword>
<evidence type="ECO:0000313" key="5">
    <source>
        <dbReference type="EMBL" id="OGD81484.1"/>
    </source>
</evidence>
<keyword evidence="2" id="KW-0233">DNA recombination</keyword>
<dbReference type="AlphaFoldDB" id="A0A1F5FPL9"/>
<evidence type="ECO:0000256" key="1">
    <source>
        <dbReference type="ARBA" id="ARBA00023125"/>
    </source>
</evidence>
<gene>
    <name evidence="5" type="ORF">A2572_02540</name>
</gene>
<comment type="subunit">
    <text evidence="2">Homotetramer.</text>
</comment>
<dbReference type="GO" id="GO:0006310">
    <property type="term" value="P:DNA recombination"/>
    <property type="evidence" value="ECO:0007669"/>
    <property type="project" value="UniProtKB-UniRule"/>
</dbReference>
<dbReference type="InterPro" id="IPR000424">
    <property type="entry name" value="Primosome_PriB/ssb"/>
</dbReference>
<keyword evidence="2" id="KW-0235">DNA replication</keyword>
<dbReference type="HAMAP" id="MF_00984">
    <property type="entry name" value="SSB"/>
    <property type="match status" value="1"/>
</dbReference>
<feature type="compositionally biased region" description="Low complexity" evidence="4">
    <location>
        <begin position="133"/>
        <end position="144"/>
    </location>
</feature>
<evidence type="ECO:0000313" key="6">
    <source>
        <dbReference type="Proteomes" id="UP000179237"/>
    </source>
</evidence>
<dbReference type="PIRSF" id="PIRSF002070">
    <property type="entry name" value="SSB"/>
    <property type="match status" value="1"/>
</dbReference>
<feature type="region of interest" description="Disordered" evidence="4">
    <location>
        <begin position="132"/>
        <end position="166"/>
    </location>
</feature>
<dbReference type="GO" id="GO:0006260">
    <property type="term" value="P:DNA replication"/>
    <property type="evidence" value="ECO:0007669"/>
    <property type="project" value="UniProtKB-UniRule"/>
</dbReference>
<keyword evidence="2" id="KW-0227">DNA damage</keyword>
<dbReference type="Gene3D" id="2.40.50.140">
    <property type="entry name" value="Nucleic acid-binding proteins"/>
    <property type="match status" value="1"/>
</dbReference>
<evidence type="ECO:0000256" key="4">
    <source>
        <dbReference type="SAM" id="MobiDB-lite"/>
    </source>
</evidence>
<dbReference type="InterPro" id="IPR011344">
    <property type="entry name" value="ssDNA-bd"/>
</dbReference>
<dbReference type="CDD" id="cd04496">
    <property type="entry name" value="SSB_OBF"/>
    <property type="match status" value="1"/>
</dbReference>
<dbReference type="NCBIfam" id="TIGR00621">
    <property type="entry name" value="ssb"/>
    <property type="match status" value="1"/>
</dbReference>
<protein>
    <recommendedName>
        <fullName evidence="2 3">Single-stranded DNA-binding protein</fullName>
        <shortName evidence="2">SSB</shortName>
    </recommendedName>
</protein>
<comment type="caution">
    <text evidence="5">The sequence shown here is derived from an EMBL/GenBank/DDBJ whole genome shotgun (WGS) entry which is preliminary data.</text>
</comment>
<dbReference type="PANTHER" id="PTHR10302:SF27">
    <property type="entry name" value="SINGLE-STRANDED DNA-BINDING PROTEIN"/>
    <property type="match status" value="1"/>
</dbReference>
<sequence>MSTRSLNRVTLIGNLTRDPELKYTPTGSAVCTFGMATNREWTDSSGQKQEGAEFHRIVAWGKLGEICSQLLQKGRKVFVEGRLQTRQWKTQDGSDKQVTEIVIEEMMALDAPKNSNYSSGGNYDASYTSAVDNNNSAPSISSPAEEVFTADEKTAVTSGTDDEIPF</sequence>
<evidence type="ECO:0000256" key="2">
    <source>
        <dbReference type="HAMAP-Rule" id="MF_00984"/>
    </source>
</evidence>
<dbReference type="GO" id="GO:0003697">
    <property type="term" value="F:single-stranded DNA binding"/>
    <property type="evidence" value="ECO:0007669"/>
    <property type="project" value="UniProtKB-UniRule"/>
</dbReference>
<keyword evidence="2" id="KW-0234">DNA repair</keyword>
<organism evidence="5 6">
    <name type="scientific">Candidatus Collierbacteria bacterium RIFOXYD1_FULL_40_9</name>
    <dbReference type="NCBI Taxonomy" id="1817731"/>
    <lineage>
        <taxon>Bacteria</taxon>
        <taxon>Candidatus Collieribacteriota</taxon>
    </lineage>
</organism>